<dbReference type="EMBL" id="LR796323">
    <property type="protein sequence ID" value="CAB4136731.1"/>
    <property type="molecule type" value="Genomic_DNA"/>
</dbReference>
<protein>
    <submittedName>
        <fullName evidence="2">Uncharacterized protein</fullName>
    </submittedName>
</protein>
<accession>A0A6J5LR83</accession>
<evidence type="ECO:0000313" key="2">
    <source>
        <dbReference type="EMBL" id="CAB4136731.1"/>
    </source>
</evidence>
<keyword evidence="1" id="KW-0812">Transmembrane</keyword>
<evidence type="ECO:0000256" key="1">
    <source>
        <dbReference type="SAM" id="Phobius"/>
    </source>
</evidence>
<organism evidence="2">
    <name type="scientific">uncultured Caudovirales phage</name>
    <dbReference type="NCBI Taxonomy" id="2100421"/>
    <lineage>
        <taxon>Viruses</taxon>
        <taxon>Duplodnaviria</taxon>
        <taxon>Heunggongvirae</taxon>
        <taxon>Uroviricota</taxon>
        <taxon>Caudoviricetes</taxon>
        <taxon>Peduoviridae</taxon>
        <taxon>Maltschvirus</taxon>
        <taxon>Maltschvirus maltsch</taxon>
    </lineage>
</organism>
<feature type="transmembrane region" description="Helical" evidence="1">
    <location>
        <begin position="6"/>
        <end position="26"/>
    </location>
</feature>
<keyword evidence="1" id="KW-0472">Membrane</keyword>
<proteinExistence type="predicted"/>
<keyword evidence="1" id="KW-1133">Transmembrane helix</keyword>
<name>A0A6J5LR83_9CAUD</name>
<sequence length="62" mass="7512">MPKQLLLRFVSVVLSFFVAILLFGVFRDRLMAATIEYRCIKWTWTGDVYNRRVVCIKWERKK</sequence>
<gene>
    <name evidence="2" type="ORF">UFOVP307_23</name>
</gene>
<reference evidence="2" key="1">
    <citation type="submission" date="2020-04" db="EMBL/GenBank/DDBJ databases">
        <authorList>
            <person name="Chiriac C."/>
            <person name="Salcher M."/>
            <person name="Ghai R."/>
            <person name="Kavagutti S V."/>
        </authorList>
    </citation>
    <scope>NUCLEOTIDE SEQUENCE</scope>
</reference>